<gene>
    <name evidence="2" type="ORF">EX30DRAFT_184786</name>
</gene>
<sequence length="179" mass="20303">MRYRPQSLRRGNVVRHPLYLGHSLITSRYGPLVINVGFSTFPSARHDVYDCTSISMTGIFVILASGGVSYVLSLSCVVISRCGQEGAEKSSWRPCRYIYVSTLVCCLSPTFYTSLHHTHARARRYLLSSGLFFFFFDLRCCRCCCCYCFLSIVSVFVRADRLFCVFPLAAISHDRISDE</sequence>
<dbReference type="Proteomes" id="UP000298138">
    <property type="component" value="Unassembled WGS sequence"/>
</dbReference>
<organism evidence="2 3">
    <name type="scientific">Ascodesmis nigricans</name>
    <dbReference type="NCBI Taxonomy" id="341454"/>
    <lineage>
        <taxon>Eukaryota</taxon>
        <taxon>Fungi</taxon>
        <taxon>Dikarya</taxon>
        <taxon>Ascomycota</taxon>
        <taxon>Pezizomycotina</taxon>
        <taxon>Pezizomycetes</taxon>
        <taxon>Pezizales</taxon>
        <taxon>Ascodesmidaceae</taxon>
        <taxon>Ascodesmis</taxon>
    </lineage>
</organism>
<feature type="transmembrane region" description="Helical" evidence="1">
    <location>
        <begin position="132"/>
        <end position="157"/>
    </location>
</feature>
<feature type="transmembrane region" description="Helical" evidence="1">
    <location>
        <begin position="58"/>
        <end position="82"/>
    </location>
</feature>
<keyword evidence="3" id="KW-1185">Reference proteome</keyword>
<dbReference type="EMBL" id="ML220115">
    <property type="protein sequence ID" value="TGZ82417.1"/>
    <property type="molecule type" value="Genomic_DNA"/>
</dbReference>
<keyword evidence="1" id="KW-0472">Membrane</keyword>
<keyword evidence="1" id="KW-0812">Transmembrane</keyword>
<keyword evidence="1" id="KW-1133">Transmembrane helix</keyword>
<evidence type="ECO:0000256" key="1">
    <source>
        <dbReference type="SAM" id="Phobius"/>
    </source>
</evidence>
<proteinExistence type="predicted"/>
<name>A0A4S2N091_9PEZI</name>
<evidence type="ECO:0000313" key="3">
    <source>
        <dbReference type="Proteomes" id="UP000298138"/>
    </source>
</evidence>
<dbReference type="InParanoid" id="A0A4S2N091"/>
<reference evidence="2 3" key="1">
    <citation type="submission" date="2019-04" db="EMBL/GenBank/DDBJ databases">
        <title>Comparative genomics and transcriptomics to analyze fruiting body development in filamentous ascomycetes.</title>
        <authorList>
            <consortium name="DOE Joint Genome Institute"/>
            <person name="Lutkenhaus R."/>
            <person name="Traeger S."/>
            <person name="Breuer J."/>
            <person name="Kuo A."/>
            <person name="Lipzen A."/>
            <person name="Pangilinan J."/>
            <person name="Dilworth D."/>
            <person name="Sandor L."/>
            <person name="Poggeler S."/>
            <person name="Barry K."/>
            <person name="Grigoriev I.V."/>
            <person name="Nowrousian M."/>
        </authorList>
    </citation>
    <scope>NUCLEOTIDE SEQUENCE [LARGE SCALE GENOMIC DNA]</scope>
    <source>
        <strain evidence="2 3">CBS 389.68</strain>
    </source>
</reference>
<feature type="transmembrane region" description="Helical" evidence="1">
    <location>
        <begin position="20"/>
        <end position="38"/>
    </location>
</feature>
<protein>
    <submittedName>
        <fullName evidence="2">Uncharacterized protein</fullName>
    </submittedName>
</protein>
<dbReference type="AlphaFoldDB" id="A0A4S2N091"/>
<feature type="transmembrane region" description="Helical" evidence="1">
    <location>
        <begin position="94"/>
        <end position="112"/>
    </location>
</feature>
<evidence type="ECO:0000313" key="2">
    <source>
        <dbReference type="EMBL" id="TGZ82417.1"/>
    </source>
</evidence>
<accession>A0A4S2N091</accession>